<name>A0A2S9RSU9_HAEIF</name>
<protein>
    <submittedName>
        <fullName evidence="1">Uncharacterized protein</fullName>
    </submittedName>
</protein>
<gene>
    <name evidence="1" type="ORF">BV102_01465</name>
</gene>
<organism evidence="1 2">
    <name type="scientific">Haemophilus influenzae</name>
    <dbReference type="NCBI Taxonomy" id="727"/>
    <lineage>
        <taxon>Bacteria</taxon>
        <taxon>Pseudomonadati</taxon>
        <taxon>Pseudomonadota</taxon>
        <taxon>Gammaproteobacteria</taxon>
        <taxon>Pasteurellales</taxon>
        <taxon>Pasteurellaceae</taxon>
        <taxon>Haemophilus</taxon>
    </lineage>
</organism>
<sequence length="58" mass="6595">MFNEEVLNKTEIYLPINNGQIDYSKMELITSAVQKLVIADVVKYADRELSAYQSVIGK</sequence>
<accession>A0A2S9RSU9</accession>
<dbReference type="Proteomes" id="UP000238532">
    <property type="component" value="Unassembled WGS sequence"/>
</dbReference>
<dbReference type="AlphaFoldDB" id="A0A2S9RSU9"/>
<dbReference type="EMBL" id="NEBY01000019">
    <property type="protein sequence ID" value="PRJ68024.1"/>
    <property type="molecule type" value="Genomic_DNA"/>
</dbReference>
<evidence type="ECO:0000313" key="2">
    <source>
        <dbReference type="Proteomes" id="UP000238532"/>
    </source>
</evidence>
<evidence type="ECO:0000313" key="1">
    <source>
        <dbReference type="EMBL" id="PRJ68024.1"/>
    </source>
</evidence>
<proteinExistence type="predicted"/>
<reference evidence="1 2" key="1">
    <citation type="submission" date="2017-04" db="EMBL/GenBank/DDBJ databases">
        <title>Haemophilus influenzae in COPD genome sequencing project.</title>
        <authorList>
            <person name="Murphy T.F."/>
            <person name="Kong Y."/>
            <person name="Nadendla S."/>
            <person name="Tettelin H."/>
            <person name="Pettigrew M."/>
        </authorList>
    </citation>
    <scope>NUCLEOTIDE SEQUENCE [LARGE SCALE GENOMIC DNA]</scope>
    <source>
        <strain evidence="1 2">56P127H1</strain>
    </source>
</reference>
<comment type="caution">
    <text evidence="1">The sequence shown here is derived from an EMBL/GenBank/DDBJ whole genome shotgun (WGS) entry which is preliminary data.</text>
</comment>